<evidence type="ECO:0000313" key="2">
    <source>
        <dbReference type="EMBL" id="BAU49646.1"/>
    </source>
</evidence>
<dbReference type="KEGG" id="sva:SVA_3098"/>
<organism evidence="2 3">
    <name type="scientific">Sulfurifustis variabilis</name>
    <dbReference type="NCBI Taxonomy" id="1675686"/>
    <lineage>
        <taxon>Bacteria</taxon>
        <taxon>Pseudomonadati</taxon>
        <taxon>Pseudomonadota</taxon>
        <taxon>Gammaproteobacteria</taxon>
        <taxon>Acidiferrobacterales</taxon>
        <taxon>Acidiferrobacteraceae</taxon>
        <taxon>Sulfurifustis</taxon>
    </lineage>
</organism>
<evidence type="ECO:0000256" key="1">
    <source>
        <dbReference type="SAM" id="Phobius"/>
    </source>
</evidence>
<reference evidence="2 3" key="1">
    <citation type="submission" date="2015-08" db="EMBL/GenBank/DDBJ databases">
        <title>Complete genome sequence of Sulfurifustis variabilis.</title>
        <authorList>
            <person name="Miura A."/>
            <person name="Kojima H."/>
            <person name="Fukui M."/>
        </authorList>
    </citation>
    <scope>NUCLEOTIDE SEQUENCE [LARGE SCALE GENOMIC DNA]</scope>
    <source>
        <strain evidence="3">skN76</strain>
    </source>
</reference>
<dbReference type="EMBL" id="AP014936">
    <property type="protein sequence ID" value="BAU49646.1"/>
    <property type="molecule type" value="Genomic_DNA"/>
</dbReference>
<protein>
    <submittedName>
        <fullName evidence="2">Conjugal transfer protein</fullName>
    </submittedName>
</protein>
<name>A0A1B4V7Z7_9GAMM</name>
<evidence type="ECO:0000313" key="3">
    <source>
        <dbReference type="Proteomes" id="UP000218899"/>
    </source>
</evidence>
<dbReference type="InterPro" id="IPR022266">
    <property type="entry name" value="DtrJ-like"/>
</dbReference>
<proteinExistence type="predicted"/>
<sequence length="215" mass="23830">MSTRAARKPLPVVMWLCLAQLLVILLLVPGEWMQRVSATEHAWLWRDLSPETATWVERKAIGWYNGAIVESGALDATYDHLIPTESQRRRSQGLEQLGQTGWFPLVENRLQATFATIYQMFVRLALITAWLPFFAITAAPAVLDGMMAWKIKQAGFAYASPVVHRVALQTVLWSLVALVSLLIAPVPISPAVLPLFGVVIPIALGQVAAHTQKRV</sequence>
<dbReference type="Proteomes" id="UP000218899">
    <property type="component" value="Chromosome"/>
</dbReference>
<feature type="transmembrane region" description="Helical" evidence="1">
    <location>
        <begin position="163"/>
        <end position="185"/>
    </location>
</feature>
<feature type="transmembrane region" description="Helical" evidence="1">
    <location>
        <begin position="191"/>
        <end position="209"/>
    </location>
</feature>
<accession>A0A1B4V7Z7</accession>
<keyword evidence="1" id="KW-1133">Transmembrane helix</keyword>
<dbReference type="Pfam" id="PF14348">
    <property type="entry name" value="DtrJ-like"/>
    <property type="match status" value="1"/>
</dbReference>
<keyword evidence="1" id="KW-0812">Transmembrane</keyword>
<dbReference type="RefSeq" id="WP_169924131.1">
    <property type="nucleotide sequence ID" value="NZ_AP014936.1"/>
</dbReference>
<keyword evidence="3" id="KW-1185">Reference proteome</keyword>
<keyword evidence="1" id="KW-0472">Membrane</keyword>
<feature type="transmembrane region" description="Helical" evidence="1">
    <location>
        <begin position="120"/>
        <end position="143"/>
    </location>
</feature>
<dbReference type="AlphaFoldDB" id="A0A1B4V7Z7"/>
<gene>
    <name evidence="2" type="ORF">SVA_3098</name>
</gene>